<accession>A0A8S2W8C0</accession>
<protein>
    <submittedName>
        <fullName evidence="1">Uncharacterized protein</fullName>
    </submittedName>
</protein>
<dbReference type="Proteomes" id="UP000676336">
    <property type="component" value="Unassembled WGS sequence"/>
</dbReference>
<proteinExistence type="predicted"/>
<name>A0A8S2W8C0_9BILA</name>
<organism evidence="1 3">
    <name type="scientific">Rotaria magnacalcarata</name>
    <dbReference type="NCBI Taxonomy" id="392030"/>
    <lineage>
        <taxon>Eukaryota</taxon>
        <taxon>Metazoa</taxon>
        <taxon>Spiralia</taxon>
        <taxon>Gnathifera</taxon>
        <taxon>Rotifera</taxon>
        <taxon>Eurotatoria</taxon>
        <taxon>Bdelloidea</taxon>
        <taxon>Philodinida</taxon>
        <taxon>Philodinidae</taxon>
        <taxon>Rotaria</taxon>
    </lineage>
</organism>
<dbReference type="AlphaFoldDB" id="A0A8S2W8C0"/>
<sequence length="65" mass="7533">KDDFELEYDKLLIKLLRYTKPGTTGKTYPETTALPKITKSNDDYEEAAFGHKSIALQKVTPEQWR</sequence>
<feature type="non-terminal residue" evidence="1">
    <location>
        <position position="1"/>
    </location>
</feature>
<evidence type="ECO:0000313" key="3">
    <source>
        <dbReference type="Proteomes" id="UP000676336"/>
    </source>
</evidence>
<comment type="caution">
    <text evidence="1">The sequence shown here is derived from an EMBL/GenBank/DDBJ whole genome shotgun (WGS) entry which is preliminary data.</text>
</comment>
<dbReference type="Proteomes" id="UP000681720">
    <property type="component" value="Unassembled WGS sequence"/>
</dbReference>
<reference evidence="1" key="1">
    <citation type="submission" date="2021-02" db="EMBL/GenBank/DDBJ databases">
        <authorList>
            <person name="Nowell W R."/>
        </authorList>
    </citation>
    <scope>NUCLEOTIDE SEQUENCE</scope>
</reference>
<dbReference type="EMBL" id="CAJOBI010066169">
    <property type="protein sequence ID" value="CAF4437180.1"/>
    <property type="molecule type" value="Genomic_DNA"/>
</dbReference>
<evidence type="ECO:0000313" key="2">
    <source>
        <dbReference type="EMBL" id="CAF4456814.1"/>
    </source>
</evidence>
<feature type="non-terminal residue" evidence="1">
    <location>
        <position position="65"/>
    </location>
</feature>
<dbReference type="EMBL" id="CAJOBJ010070207">
    <property type="protein sequence ID" value="CAF4456814.1"/>
    <property type="molecule type" value="Genomic_DNA"/>
</dbReference>
<evidence type="ECO:0000313" key="1">
    <source>
        <dbReference type="EMBL" id="CAF4437180.1"/>
    </source>
</evidence>
<gene>
    <name evidence="2" type="ORF">GIL414_LOCUS32676</name>
    <name evidence="1" type="ORF">SMN809_LOCUS32105</name>
</gene>